<sequence>MGGYHQLIMEGSRELLRAFLAGVSAGAGWEWRVRFHSECGMRDEGYGHKLLERLGLERDLTYVLVPAERVAQIAGACERARLEAGLRIAVHEARAVLEAMLPYTFTVYEREIAARLRALLDAPAGGVRIEDALAEEEGEPLARGVESPEPAPDYIFKGRGRARGPIDAILELRESLRAIESVELEAIELETEPQE</sequence>
<evidence type="ECO:0000313" key="1">
    <source>
        <dbReference type="EMBL" id="MBM3318177.1"/>
    </source>
</evidence>
<dbReference type="EMBL" id="VGIY01000282">
    <property type="protein sequence ID" value="MBM3318177.1"/>
    <property type="molecule type" value="Genomic_DNA"/>
</dbReference>
<reference evidence="1" key="1">
    <citation type="submission" date="2019-03" db="EMBL/GenBank/DDBJ databases">
        <title>Lake Tanganyika Metagenome-Assembled Genomes (MAGs).</title>
        <authorList>
            <person name="Tran P."/>
        </authorList>
    </citation>
    <scope>NUCLEOTIDE SEQUENCE</scope>
    <source>
        <strain evidence="1">M_DeepCast_400m_m2_100</strain>
    </source>
</reference>
<gene>
    <name evidence="1" type="ORF">FJY75_10055</name>
</gene>
<organism evidence="1 2">
    <name type="scientific">Eiseniibacteriota bacterium</name>
    <dbReference type="NCBI Taxonomy" id="2212470"/>
    <lineage>
        <taxon>Bacteria</taxon>
        <taxon>Candidatus Eiseniibacteriota</taxon>
    </lineage>
</organism>
<dbReference type="AlphaFoldDB" id="A0A937XD90"/>
<comment type="caution">
    <text evidence="1">The sequence shown here is derived from an EMBL/GenBank/DDBJ whole genome shotgun (WGS) entry which is preliminary data.</text>
</comment>
<proteinExistence type="predicted"/>
<evidence type="ECO:0000313" key="2">
    <source>
        <dbReference type="Proteomes" id="UP000748308"/>
    </source>
</evidence>
<protein>
    <submittedName>
        <fullName evidence="1">Uncharacterized protein</fullName>
    </submittedName>
</protein>
<accession>A0A937XD90</accession>
<dbReference type="Proteomes" id="UP000748308">
    <property type="component" value="Unassembled WGS sequence"/>
</dbReference>
<name>A0A937XD90_UNCEI</name>